<name>A0A940DLB0_9BACT</name>
<reference evidence="7" key="2">
    <citation type="journal article" date="2021" name="PeerJ">
        <title>Extensive microbial diversity within the chicken gut microbiome revealed by metagenomics and culture.</title>
        <authorList>
            <person name="Gilroy R."/>
            <person name="Ravi A."/>
            <person name="Getino M."/>
            <person name="Pursley I."/>
            <person name="Horton D.L."/>
            <person name="Alikhan N.F."/>
            <person name="Baker D."/>
            <person name="Gharbi K."/>
            <person name="Hall N."/>
            <person name="Watson M."/>
            <person name="Adriaenssens E.M."/>
            <person name="Foster-Nyarko E."/>
            <person name="Jarju S."/>
            <person name="Secka A."/>
            <person name="Antonio M."/>
            <person name="Oren A."/>
            <person name="Chaudhuri R.R."/>
            <person name="La Ragione R."/>
            <person name="Hildebrand F."/>
            <person name="Pallen M.J."/>
        </authorList>
    </citation>
    <scope>NUCLEOTIDE SEQUENCE</scope>
    <source>
        <strain evidence="7">F1-3629</strain>
    </source>
</reference>
<comment type="similarity">
    <text evidence="1">Belongs to the sulfatase family.</text>
</comment>
<proteinExistence type="inferred from homology"/>
<dbReference type="Gene3D" id="3.40.720.10">
    <property type="entry name" value="Alkaline Phosphatase, subunit A"/>
    <property type="match status" value="1"/>
</dbReference>
<evidence type="ECO:0000313" key="8">
    <source>
        <dbReference type="Proteomes" id="UP000771749"/>
    </source>
</evidence>
<evidence type="ECO:0000313" key="7">
    <source>
        <dbReference type="EMBL" id="MBO8453283.1"/>
    </source>
</evidence>
<evidence type="ECO:0000256" key="5">
    <source>
        <dbReference type="PIRSR" id="PIRSR600917-52"/>
    </source>
</evidence>
<evidence type="ECO:0000256" key="1">
    <source>
        <dbReference type="ARBA" id="ARBA00008779"/>
    </source>
</evidence>
<dbReference type="PANTHER" id="PTHR43108:SF6">
    <property type="entry name" value="N-SULPHOGLUCOSAMINE SULPHOHYDROLASE"/>
    <property type="match status" value="1"/>
</dbReference>
<reference evidence="7" key="1">
    <citation type="submission" date="2020-10" db="EMBL/GenBank/DDBJ databases">
        <authorList>
            <person name="Gilroy R."/>
        </authorList>
    </citation>
    <scope>NUCLEOTIDE SEQUENCE</scope>
    <source>
        <strain evidence="7">F1-3629</strain>
    </source>
</reference>
<dbReference type="AlphaFoldDB" id="A0A940DLB0"/>
<dbReference type="Pfam" id="PF00884">
    <property type="entry name" value="Sulfatase"/>
    <property type="match status" value="1"/>
</dbReference>
<evidence type="ECO:0000259" key="6">
    <source>
        <dbReference type="Pfam" id="PF00884"/>
    </source>
</evidence>
<keyword evidence="4" id="KW-0325">Glycoprotein</keyword>
<comment type="caution">
    <text evidence="7">The sequence shown here is derived from an EMBL/GenBank/DDBJ whole genome shotgun (WGS) entry which is preliminary data.</text>
</comment>
<feature type="modified residue" description="3-oxoalanine (Ser)" evidence="5">
    <location>
        <position position="83"/>
    </location>
</feature>
<sequence>MAGPAAFAAAGQGAAQVQGADKNPAEGDSRRPNILFILSDDHTSQAWGIYGGILAEYAVNDNIRRLASEGVVLDNCFCTNSISAPSRASILTGRYSHANGVYTLDDTLSVSLPTIATVLQDSGYNTALVGKWHLKSQPQGFDWYSIFYDQGVYRDPTFINSTDPWPGDRDFGERVRGFSTDLVTDRAIAWMQAQPKDEPFLMCCHFKATHEPYDFPERMRHLYDGVTFPEPENFYDWGPQTNGRTFEGQTIEEIARRWEEASADPDKWWCRYPELPFSTEGMSRTTARKAAYQKLIRDYLRCAATVDDNIGRLLDALDEMGIADNTIVVYVADQGYFLGEHGFFDKRMFYEEAARMPFVIRYPAEIPAGQRLGDLVLNVDFAATLADYAGVLPPDGSQGRSFRDNLRGETPADWRTSIYYRYWTQHKERPAHIGVRTDRYKLMFIYGDRLGMTGSTDYVSEPSWEFYDLLKDPHEDHNAYSDPEYQKVIRQMKQEMMRLRDETGDTDAGTVRMHEILRSQGLE</sequence>
<keyword evidence="3" id="KW-0378">Hydrolase</keyword>
<dbReference type="InterPro" id="IPR024607">
    <property type="entry name" value="Sulfatase_CS"/>
</dbReference>
<dbReference type="InterPro" id="IPR017850">
    <property type="entry name" value="Alkaline_phosphatase_core_sf"/>
</dbReference>
<dbReference type="GO" id="GO:0016787">
    <property type="term" value="F:hydrolase activity"/>
    <property type="evidence" value="ECO:0007669"/>
    <property type="project" value="UniProtKB-KW"/>
</dbReference>
<dbReference type="EMBL" id="JADIMJ010000018">
    <property type="protein sequence ID" value="MBO8453283.1"/>
    <property type="molecule type" value="Genomic_DNA"/>
</dbReference>
<evidence type="ECO:0000256" key="2">
    <source>
        <dbReference type="ARBA" id="ARBA00022729"/>
    </source>
</evidence>
<evidence type="ECO:0000256" key="3">
    <source>
        <dbReference type="ARBA" id="ARBA00022801"/>
    </source>
</evidence>
<dbReference type="InterPro" id="IPR000917">
    <property type="entry name" value="Sulfatase_N"/>
</dbReference>
<protein>
    <submittedName>
        <fullName evidence="7">Sulfatase</fullName>
    </submittedName>
</protein>
<feature type="domain" description="Sulfatase N-terminal" evidence="6">
    <location>
        <begin position="32"/>
        <end position="391"/>
    </location>
</feature>
<organism evidence="7 8">
    <name type="scientific">Candidatus Cryptobacteroides gallistercoris</name>
    <dbReference type="NCBI Taxonomy" id="2840765"/>
    <lineage>
        <taxon>Bacteria</taxon>
        <taxon>Pseudomonadati</taxon>
        <taxon>Bacteroidota</taxon>
        <taxon>Bacteroidia</taxon>
        <taxon>Bacteroidales</taxon>
        <taxon>Candidatus Cryptobacteroides</taxon>
    </lineage>
</organism>
<dbReference type="PROSITE" id="PS00149">
    <property type="entry name" value="SULFATASE_2"/>
    <property type="match status" value="1"/>
</dbReference>
<dbReference type="PANTHER" id="PTHR43108">
    <property type="entry name" value="N-ACETYLGLUCOSAMINE-6-SULFATASE FAMILY MEMBER"/>
    <property type="match status" value="1"/>
</dbReference>
<dbReference type="CDD" id="cd16031">
    <property type="entry name" value="G6S_like"/>
    <property type="match status" value="1"/>
</dbReference>
<comment type="PTM">
    <text evidence="5">The conversion to 3-oxoalanine (also known as C-formylglycine, FGly), of a serine or cysteine residue in prokaryotes and of a cysteine residue in eukaryotes, is critical for catalytic activity.</text>
</comment>
<gene>
    <name evidence="7" type="ORF">IAC07_01000</name>
</gene>
<dbReference type="SUPFAM" id="SSF53649">
    <property type="entry name" value="Alkaline phosphatase-like"/>
    <property type="match status" value="1"/>
</dbReference>
<evidence type="ECO:0000256" key="4">
    <source>
        <dbReference type="ARBA" id="ARBA00023180"/>
    </source>
</evidence>
<accession>A0A940DLB0</accession>
<dbReference type="PROSITE" id="PS00523">
    <property type="entry name" value="SULFATASE_1"/>
    <property type="match status" value="1"/>
</dbReference>
<dbReference type="Proteomes" id="UP000771749">
    <property type="component" value="Unassembled WGS sequence"/>
</dbReference>
<keyword evidence="2" id="KW-0732">Signal</keyword>